<organism evidence="2 3">
    <name type="scientific">Nothobranchius furzeri</name>
    <name type="common">Turquoise killifish</name>
    <dbReference type="NCBI Taxonomy" id="105023"/>
    <lineage>
        <taxon>Eukaryota</taxon>
        <taxon>Metazoa</taxon>
        <taxon>Chordata</taxon>
        <taxon>Craniata</taxon>
        <taxon>Vertebrata</taxon>
        <taxon>Euteleostomi</taxon>
        <taxon>Actinopterygii</taxon>
        <taxon>Neopterygii</taxon>
        <taxon>Teleostei</taxon>
        <taxon>Neoteleostei</taxon>
        <taxon>Acanthomorphata</taxon>
        <taxon>Ovalentaria</taxon>
        <taxon>Atherinomorphae</taxon>
        <taxon>Cyprinodontiformes</taxon>
        <taxon>Nothobranchiidae</taxon>
        <taxon>Nothobranchius</taxon>
    </lineage>
</organism>
<protein>
    <submittedName>
        <fullName evidence="2">Synapsin-1-like</fullName>
    </submittedName>
</protein>
<accession>A0A9D2YI65</accession>
<name>A0A9D2YI65_NOTFU</name>
<reference evidence="2" key="1">
    <citation type="submission" date="2020-03" db="EMBL/GenBank/DDBJ databases">
        <title>Intra-Species Differences in Population Size shape Life History and Genome Evolution.</title>
        <authorList>
            <person name="Willemsen D."/>
            <person name="Cui R."/>
            <person name="Valenzano D.R."/>
        </authorList>
    </citation>
    <scope>NUCLEOTIDE SEQUENCE</scope>
    <source>
        <strain evidence="2">GRZ</strain>
        <tissue evidence="2">Whole</tissue>
    </source>
</reference>
<evidence type="ECO:0000313" key="2">
    <source>
        <dbReference type="EMBL" id="KAF7221266.1"/>
    </source>
</evidence>
<feature type="compositionally biased region" description="Low complexity" evidence="1">
    <location>
        <begin position="84"/>
        <end position="181"/>
    </location>
</feature>
<feature type="compositionally biased region" description="Polar residues" evidence="1">
    <location>
        <begin position="73"/>
        <end position="83"/>
    </location>
</feature>
<dbReference type="EMBL" id="JAAVVJ010000006">
    <property type="protein sequence ID" value="KAF7221266.1"/>
    <property type="molecule type" value="Genomic_DNA"/>
</dbReference>
<dbReference type="Proteomes" id="UP000822369">
    <property type="component" value="Chromosome 6"/>
</dbReference>
<evidence type="ECO:0000256" key="1">
    <source>
        <dbReference type="SAM" id="MobiDB-lite"/>
    </source>
</evidence>
<comment type="caution">
    <text evidence="2">The sequence shown here is derived from an EMBL/GenBank/DDBJ whole genome shotgun (WGS) entry which is preliminary data.</text>
</comment>
<feature type="non-terminal residue" evidence="2">
    <location>
        <position position="1"/>
    </location>
</feature>
<dbReference type="AlphaFoldDB" id="A0A9D2YI65"/>
<feature type="region of interest" description="Disordered" evidence="1">
    <location>
        <begin position="73"/>
        <end position="184"/>
    </location>
</feature>
<evidence type="ECO:0000313" key="3">
    <source>
        <dbReference type="Proteomes" id="UP000822369"/>
    </source>
</evidence>
<proteinExistence type="predicted"/>
<gene>
    <name evidence="2" type="ORF">G4P62_003804</name>
</gene>
<sequence length="193" mass="18880">MAGSITTSDPTLQIAGSPVAVAGQVLAAKLPLPANSKIVTLAVPSTQGGGVQQKVLGIFPHGPPANLRTYSTLHPTTGNVNLRTATSSSTTQQQTITTAGQTQAGAAGSQSPAPSVGPVVRGPAQQGQPQQAATPGGHVQPAAPAGPGTPAAPRAAGPGSSASPAPGQSSASQAQRPQQGQVKLTMAQLMQLT</sequence>